<reference evidence="1" key="2">
    <citation type="submission" date="2022-08" db="UniProtKB">
        <authorList>
            <consortium name="EnsemblMetazoa"/>
        </authorList>
    </citation>
    <scope>IDENTIFICATION</scope>
    <source>
        <strain evidence="1">STECLA/ALBI9_A</strain>
    </source>
</reference>
<evidence type="ECO:0000313" key="1">
    <source>
        <dbReference type="EnsemblMetazoa" id="AALB000430-PA"/>
    </source>
</evidence>
<dbReference type="AlphaFoldDB" id="A0A182F1U9"/>
<proteinExistence type="predicted"/>
<accession>A0A182F1U9</accession>
<keyword evidence="2" id="KW-1185">Reference proteome</keyword>
<dbReference type="EnsemblMetazoa" id="AALB000430-RA">
    <property type="protein sequence ID" value="AALB000430-PA"/>
    <property type="gene ID" value="AALB000430"/>
</dbReference>
<organism evidence="1 2">
    <name type="scientific">Anopheles albimanus</name>
    <name type="common">New world malaria mosquito</name>
    <dbReference type="NCBI Taxonomy" id="7167"/>
    <lineage>
        <taxon>Eukaryota</taxon>
        <taxon>Metazoa</taxon>
        <taxon>Ecdysozoa</taxon>
        <taxon>Arthropoda</taxon>
        <taxon>Hexapoda</taxon>
        <taxon>Insecta</taxon>
        <taxon>Pterygota</taxon>
        <taxon>Neoptera</taxon>
        <taxon>Endopterygota</taxon>
        <taxon>Diptera</taxon>
        <taxon>Nematocera</taxon>
        <taxon>Culicoidea</taxon>
        <taxon>Culicidae</taxon>
        <taxon>Anophelinae</taxon>
        <taxon>Anopheles</taxon>
    </lineage>
</organism>
<protein>
    <submittedName>
        <fullName evidence="1">Uncharacterized protein</fullName>
    </submittedName>
</protein>
<sequence length="96" mass="10970">MKFLEIDDPCEVLPISCRLLQLFGLGRDINFISQNSAKSNVSIGEWLIVRSDIPINFFKLEGIALKLLWSTQGQSAYEKKMPHEKNLYVAEYLGHV</sequence>
<reference evidence="1 2" key="1">
    <citation type="journal article" date="2017" name="G3 (Bethesda)">
        <title>The Physical Genome Mapping of Anopheles albimanus Corrected Scaffold Misassemblies and Identified Interarm Rearrangements in Genus Anopheles.</title>
        <authorList>
            <person name="Artemov G.N."/>
            <person name="Peery A.N."/>
            <person name="Jiang X."/>
            <person name="Tu Z."/>
            <person name="Stegniy V.N."/>
            <person name="Sharakhova M.V."/>
            <person name="Sharakhov I.V."/>
        </authorList>
    </citation>
    <scope>NUCLEOTIDE SEQUENCE [LARGE SCALE GENOMIC DNA]</scope>
    <source>
        <strain evidence="1 2">ALBI9_A</strain>
    </source>
</reference>
<evidence type="ECO:0000313" key="2">
    <source>
        <dbReference type="Proteomes" id="UP000069272"/>
    </source>
</evidence>
<dbReference type="VEuPathDB" id="VectorBase:AALB000430"/>
<name>A0A182F1U9_ANOAL</name>
<dbReference type="Proteomes" id="UP000069272">
    <property type="component" value="Chromosome 2L"/>
</dbReference>